<keyword evidence="8" id="KW-0282">Flagellum</keyword>
<sequence>MYPSRGNADAYKSAAIHSGVELPPQRKLALLLSGAIDRIRLAETQIQNGQISEKLTTINTVLTILEALRASLDHDGGGEIADRLSSIYTTAEARLVSANAQNDLEGLRAVVRLLTPIEQAFRQLATPSASEPPTEPPSTPTSRHA</sequence>
<dbReference type="PIRSF" id="PIRSF039090">
    <property type="entry name" value="Flis"/>
    <property type="match status" value="1"/>
</dbReference>
<accession>A0AAW3ZGQ6</accession>
<dbReference type="PANTHER" id="PTHR34773">
    <property type="entry name" value="FLAGELLAR SECRETION CHAPERONE FLIS"/>
    <property type="match status" value="1"/>
</dbReference>
<dbReference type="GO" id="GO:0071973">
    <property type="term" value="P:bacterial-type flagellum-dependent cell motility"/>
    <property type="evidence" value="ECO:0007669"/>
    <property type="project" value="TreeGrafter"/>
</dbReference>
<evidence type="ECO:0000313" key="8">
    <source>
        <dbReference type="EMBL" id="MBD8524749.1"/>
    </source>
</evidence>
<evidence type="ECO:0000313" key="9">
    <source>
        <dbReference type="Proteomes" id="UP000613768"/>
    </source>
</evidence>
<dbReference type="GO" id="GO:0005829">
    <property type="term" value="C:cytosol"/>
    <property type="evidence" value="ECO:0007669"/>
    <property type="project" value="UniProtKB-SubCell"/>
</dbReference>
<comment type="subcellular location">
    <subcellularLocation>
        <location evidence="1 6">Cytoplasm</location>
        <location evidence="1 6">Cytosol</location>
    </subcellularLocation>
</comment>
<dbReference type="PANTHER" id="PTHR34773:SF1">
    <property type="entry name" value="FLAGELLAR SECRETION CHAPERONE FLIS"/>
    <property type="match status" value="1"/>
</dbReference>
<organism evidence="8 9">
    <name type="scientific">Pseudomarimonas arenosa</name>
    <dbReference type="NCBI Taxonomy" id="2774145"/>
    <lineage>
        <taxon>Bacteria</taxon>
        <taxon>Pseudomonadati</taxon>
        <taxon>Pseudomonadota</taxon>
        <taxon>Gammaproteobacteria</taxon>
        <taxon>Lysobacterales</taxon>
        <taxon>Lysobacteraceae</taxon>
        <taxon>Pseudomarimonas</taxon>
    </lineage>
</organism>
<dbReference type="EMBL" id="JACYTR010000004">
    <property type="protein sequence ID" value="MBD8524749.1"/>
    <property type="molecule type" value="Genomic_DNA"/>
</dbReference>
<keyword evidence="4 6" id="KW-1005">Bacterial flagellum biogenesis</keyword>
<dbReference type="GO" id="GO:0044780">
    <property type="term" value="P:bacterial-type flagellum assembly"/>
    <property type="evidence" value="ECO:0007669"/>
    <property type="project" value="InterPro"/>
</dbReference>
<gene>
    <name evidence="8" type="primary">fliS</name>
    <name evidence="8" type="ORF">IFO71_03250</name>
</gene>
<evidence type="ECO:0000256" key="3">
    <source>
        <dbReference type="ARBA" id="ARBA00022490"/>
    </source>
</evidence>
<name>A0AAW3ZGQ6_9GAMM</name>
<evidence type="ECO:0000256" key="2">
    <source>
        <dbReference type="ARBA" id="ARBA00008787"/>
    </source>
</evidence>
<proteinExistence type="inferred from homology"/>
<dbReference type="NCBIfam" id="TIGR00208">
    <property type="entry name" value="fliS"/>
    <property type="match status" value="1"/>
</dbReference>
<reference evidence="8 9" key="1">
    <citation type="submission" date="2020-09" db="EMBL/GenBank/DDBJ databases">
        <title>Pseudoxanthomonas sp. CAU 1598 isolated from sand of Yaerae Beach.</title>
        <authorList>
            <person name="Kim W."/>
        </authorList>
    </citation>
    <scope>NUCLEOTIDE SEQUENCE [LARGE SCALE GENOMIC DNA]</scope>
    <source>
        <strain evidence="8 9">CAU 1598</strain>
    </source>
</reference>
<dbReference type="Gene3D" id="1.20.120.340">
    <property type="entry name" value="Flagellar protein FliS"/>
    <property type="match status" value="1"/>
</dbReference>
<evidence type="ECO:0000256" key="5">
    <source>
        <dbReference type="ARBA" id="ARBA00023186"/>
    </source>
</evidence>
<evidence type="ECO:0000256" key="7">
    <source>
        <dbReference type="SAM" id="MobiDB-lite"/>
    </source>
</evidence>
<dbReference type="InterPro" id="IPR036584">
    <property type="entry name" value="FliS_sf"/>
</dbReference>
<comment type="similarity">
    <text evidence="2 6">Belongs to the FliS family.</text>
</comment>
<dbReference type="Proteomes" id="UP000613768">
    <property type="component" value="Unassembled WGS sequence"/>
</dbReference>
<keyword evidence="3 6" id="KW-0963">Cytoplasm</keyword>
<keyword evidence="8" id="KW-0966">Cell projection</keyword>
<feature type="region of interest" description="Disordered" evidence="7">
    <location>
        <begin position="124"/>
        <end position="145"/>
    </location>
</feature>
<keyword evidence="9" id="KW-1185">Reference proteome</keyword>
<evidence type="ECO:0000256" key="1">
    <source>
        <dbReference type="ARBA" id="ARBA00004514"/>
    </source>
</evidence>
<evidence type="ECO:0000256" key="6">
    <source>
        <dbReference type="PIRNR" id="PIRNR039090"/>
    </source>
</evidence>
<dbReference type="RefSeq" id="WP_192028096.1">
    <property type="nucleotide sequence ID" value="NZ_JACYTR010000004.1"/>
</dbReference>
<dbReference type="Pfam" id="PF02561">
    <property type="entry name" value="FliS"/>
    <property type="match status" value="1"/>
</dbReference>
<keyword evidence="5" id="KW-0143">Chaperone</keyword>
<dbReference type="SUPFAM" id="SSF101116">
    <property type="entry name" value="Flagellar export chaperone FliS"/>
    <property type="match status" value="1"/>
</dbReference>
<comment type="caution">
    <text evidence="8">The sequence shown here is derived from an EMBL/GenBank/DDBJ whole genome shotgun (WGS) entry which is preliminary data.</text>
</comment>
<keyword evidence="8" id="KW-0969">Cilium</keyword>
<dbReference type="AlphaFoldDB" id="A0AAW3ZGQ6"/>
<dbReference type="InterPro" id="IPR003713">
    <property type="entry name" value="FliS"/>
</dbReference>
<protein>
    <recommendedName>
        <fullName evidence="6">Flagellar secretion chaperone FliS</fullName>
    </recommendedName>
</protein>
<dbReference type="CDD" id="cd16098">
    <property type="entry name" value="FliS"/>
    <property type="match status" value="1"/>
</dbReference>
<evidence type="ECO:0000256" key="4">
    <source>
        <dbReference type="ARBA" id="ARBA00022795"/>
    </source>
</evidence>